<keyword evidence="4" id="KW-0812">Transmembrane</keyword>
<feature type="transmembrane region" description="Helical" evidence="4">
    <location>
        <begin position="292"/>
        <end position="312"/>
    </location>
</feature>
<keyword evidence="6" id="KW-1185">Reference proteome</keyword>
<dbReference type="GO" id="GO:0022857">
    <property type="term" value="F:transmembrane transporter activity"/>
    <property type="evidence" value="ECO:0007669"/>
    <property type="project" value="InterPro"/>
</dbReference>
<feature type="compositionally biased region" description="Polar residues" evidence="3">
    <location>
        <begin position="1"/>
        <end position="11"/>
    </location>
</feature>
<dbReference type="PANTHER" id="PTHR11360:SF315">
    <property type="entry name" value="TRANSPORTER MCH2-RELATED"/>
    <property type="match status" value="1"/>
</dbReference>
<dbReference type="AlphaFoldDB" id="A0A9P0QL00"/>
<feature type="transmembrane region" description="Helical" evidence="4">
    <location>
        <begin position="127"/>
        <end position="145"/>
    </location>
</feature>
<dbReference type="InterPro" id="IPR036259">
    <property type="entry name" value="MFS_trans_sf"/>
</dbReference>
<keyword evidence="4" id="KW-1133">Transmembrane helix</keyword>
<proteinExistence type="inferred from homology"/>
<protein>
    <submittedName>
        <fullName evidence="5">Probable transporter Mch2p</fullName>
    </submittedName>
</protein>
<keyword evidence="4" id="KW-0472">Membrane</keyword>
<dbReference type="EMBL" id="CAKXYY010000002">
    <property type="protein sequence ID" value="CAH2350573.1"/>
    <property type="molecule type" value="Genomic_DNA"/>
</dbReference>
<comment type="subcellular location">
    <subcellularLocation>
        <location evidence="1">Membrane</location>
        <topology evidence="1">Multi-pass membrane protein</topology>
    </subcellularLocation>
</comment>
<gene>
    <name evidence="5" type="ORF">CLIB1423_02S00188</name>
</gene>
<evidence type="ECO:0000313" key="5">
    <source>
        <dbReference type="EMBL" id="CAH2350573.1"/>
    </source>
</evidence>
<feature type="transmembrane region" description="Helical" evidence="4">
    <location>
        <begin position="414"/>
        <end position="435"/>
    </location>
</feature>
<feature type="transmembrane region" description="Helical" evidence="4">
    <location>
        <begin position="256"/>
        <end position="280"/>
    </location>
</feature>
<dbReference type="Gene3D" id="1.20.1250.20">
    <property type="entry name" value="MFS general substrate transporter like domains"/>
    <property type="match status" value="2"/>
</dbReference>
<evidence type="ECO:0000256" key="1">
    <source>
        <dbReference type="ARBA" id="ARBA00004141"/>
    </source>
</evidence>
<evidence type="ECO:0000256" key="2">
    <source>
        <dbReference type="ARBA" id="ARBA00006727"/>
    </source>
</evidence>
<dbReference type="InterPro" id="IPR011701">
    <property type="entry name" value="MFS"/>
</dbReference>
<accession>A0A9P0QL00</accession>
<name>A0A9P0QL00_9ASCO</name>
<evidence type="ECO:0000256" key="4">
    <source>
        <dbReference type="SAM" id="Phobius"/>
    </source>
</evidence>
<dbReference type="InterPro" id="IPR050327">
    <property type="entry name" value="Proton-linked_MCT"/>
</dbReference>
<dbReference type="Proteomes" id="UP000837801">
    <property type="component" value="Unassembled WGS sequence"/>
</dbReference>
<feature type="transmembrane region" description="Helical" evidence="4">
    <location>
        <begin position="215"/>
        <end position="235"/>
    </location>
</feature>
<organism evidence="5 6">
    <name type="scientific">[Candida] railenensis</name>
    <dbReference type="NCBI Taxonomy" id="45579"/>
    <lineage>
        <taxon>Eukaryota</taxon>
        <taxon>Fungi</taxon>
        <taxon>Dikarya</taxon>
        <taxon>Ascomycota</taxon>
        <taxon>Saccharomycotina</taxon>
        <taxon>Pichiomycetes</taxon>
        <taxon>Debaryomycetaceae</taxon>
        <taxon>Kurtzmaniella</taxon>
    </lineage>
</organism>
<sequence>MQLTSSESAATIISERKGSGTSGSKPSDEHANGANGAESKTSFEHHQKDIDGGYGWVIVLATFILTFSTWGLNSAFGVYFSYYLNSNHFKGATAIDYAAVGGISFGLGLFFSPIINYIQGRIGTRPTILVGNCFQFCGSILASFATNKWQLYLTQGVLQSFGIAFISLPAMTLTPQWFVKKRVLANSITVTGSGVGGIVFNLGLEKIISVKNVHWALRAQAIITVVLVLIAVLLIRTKSKHHKVEFTLYDVDVIKCSGFWMISFYLITVMFGYVVVMYSLNDFTVSLGNTPSQAAVVGTMLQLGFCIGRPFAGYLSDYIGPLTVTAGGYYLATIFTLGMWYPAKNYSTTLALGLFEGIFIGTIFPTCAPIVARLTGISKMNVSFCMSWTFCGLAAIFSQLIGSSLTSGKGSTQYQHTAIFSGVSFFAAATTILLLRGYVIARDKIIISLEEETSEEFDVNRSVYVTVPPVDVLKHCFSWTKKRA</sequence>
<dbReference type="GO" id="GO:0016020">
    <property type="term" value="C:membrane"/>
    <property type="evidence" value="ECO:0007669"/>
    <property type="project" value="UniProtKB-SubCell"/>
</dbReference>
<reference evidence="5" key="1">
    <citation type="submission" date="2022-03" db="EMBL/GenBank/DDBJ databases">
        <authorList>
            <person name="Legras J.-L."/>
            <person name="Devillers H."/>
            <person name="Grondin C."/>
        </authorList>
    </citation>
    <scope>NUCLEOTIDE SEQUENCE</scope>
    <source>
        <strain evidence="5">CLIB 1423</strain>
    </source>
</reference>
<dbReference type="OrthoDB" id="6499973at2759"/>
<comment type="similarity">
    <text evidence="2">Belongs to the major facilitator superfamily. Monocarboxylate porter (TC 2.A.1.13) family.</text>
</comment>
<feature type="transmembrane region" description="Helical" evidence="4">
    <location>
        <begin position="183"/>
        <end position="203"/>
    </location>
</feature>
<feature type="transmembrane region" description="Helical" evidence="4">
    <location>
        <begin position="54"/>
        <end position="82"/>
    </location>
</feature>
<feature type="transmembrane region" description="Helical" evidence="4">
    <location>
        <begin position="151"/>
        <end position="171"/>
    </location>
</feature>
<evidence type="ECO:0000256" key="3">
    <source>
        <dbReference type="SAM" id="MobiDB-lite"/>
    </source>
</evidence>
<feature type="transmembrane region" description="Helical" evidence="4">
    <location>
        <begin position="94"/>
        <end position="115"/>
    </location>
</feature>
<dbReference type="Pfam" id="PF07690">
    <property type="entry name" value="MFS_1"/>
    <property type="match status" value="1"/>
</dbReference>
<evidence type="ECO:0000313" key="6">
    <source>
        <dbReference type="Proteomes" id="UP000837801"/>
    </source>
</evidence>
<dbReference type="SUPFAM" id="SSF103473">
    <property type="entry name" value="MFS general substrate transporter"/>
    <property type="match status" value="1"/>
</dbReference>
<dbReference type="PANTHER" id="PTHR11360">
    <property type="entry name" value="MONOCARBOXYLATE TRANSPORTER"/>
    <property type="match status" value="1"/>
</dbReference>
<comment type="caution">
    <text evidence="5">The sequence shown here is derived from an EMBL/GenBank/DDBJ whole genome shotgun (WGS) entry which is preliminary data.</text>
</comment>
<feature type="transmembrane region" description="Helical" evidence="4">
    <location>
        <begin position="384"/>
        <end position="402"/>
    </location>
</feature>
<feature type="transmembrane region" description="Helical" evidence="4">
    <location>
        <begin position="349"/>
        <end position="372"/>
    </location>
</feature>
<feature type="transmembrane region" description="Helical" evidence="4">
    <location>
        <begin position="319"/>
        <end position="343"/>
    </location>
</feature>
<feature type="region of interest" description="Disordered" evidence="3">
    <location>
        <begin position="1"/>
        <end position="42"/>
    </location>
</feature>